<dbReference type="Pfam" id="PF01344">
    <property type="entry name" value="Kelch_1"/>
    <property type="match status" value="1"/>
</dbReference>
<feature type="non-terminal residue" evidence="2">
    <location>
        <position position="78"/>
    </location>
</feature>
<dbReference type="Proteomes" id="UP001328107">
    <property type="component" value="Unassembled WGS sequence"/>
</dbReference>
<sequence length="78" mass="8585">HYLFPHAVVDHKIYFFGGLSEHPDYGAVLDTINDNLQTIPNIPLKALLMTTGVIDGRIYVAGGYNKKISLASLHAYNA</sequence>
<evidence type="ECO:0000313" key="2">
    <source>
        <dbReference type="EMBL" id="GMR43106.1"/>
    </source>
</evidence>
<evidence type="ECO:0000256" key="1">
    <source>
        <dbReference type="ARBA" id="ARBA00022441"/>
    </source>
</evidence>
<dbReference type="InterPro" id="IPR015915">
    <property type="entry name" value="Kelch-typ_b-propeller"/>
</dbReference>
<name>A0AAN4ZQA2_9BILA</name>
<dbReference type="AlphaFoldDB" id="A0AAN4ZQA2"/>
<keyword evidence="1" id="KW-0880">Kelch repeat</keyword>
<organism evidence="2 3">
    <name type="scientific">Pristionchus mayeri</name>
    <dbReference type="NCBI Taxonomy" id="1317129"/>
    <lineage>
        <taxon>Eukaryota</taxon>
        <taxon>Metazoa</taxon>
        <taxon>Ecdysozoa</taxon>
        <taxon>Nematoda</taxon>
        <taxon>Chromadorea</taxon>
        <taxon>Rhabditida</taxon>
        <taxon>Rhabditina</taxon>
        <taxon>Diplogasteromorpha</taxon>
        <taxon>Diplogasteroidea</taxon>
        <taxon>Neodiplogasteridae</taxon>
        <taxon>Pristionchus</taxon>
    </lineage>
</organism>
<dbReference type="SUPFAM" id="SSF117281">
    <property type="entry name" value="Kelch motif"/>
    <property type="match status" value="1"/>
</dbReference>
<dbReference type="Gene3D" id="2.120.10.80">
    <property type="entry name" value="Kelch-type beta propeller"/>
    <property type="match status" value="1"/>
</dbReference>
<dbReference type="InterPro" id="IPR006652">
    <property type="entry name" value="Kelch_1"/>
</dbReference>
<reference evidence="3" key="1">
    <citation type="submission" date="2022-10" db="EMBL/GenBank/DDBJ databases">
        <title>Genome assembly of Pristionchus species.</title>
        <authorList>
            <person name="Yoshida K."/>
            <person name="Sommer R.J."/>
        </authorList>
    </citation>
    <scope>NUCLEOTIDE SEQUENCE [LARGE SCALE GENOMIC DNA]</scope>
    <source>
        <strain evidence="3">RS5460</strain>
    </source>
</reference>
<accession>A0AAN4ZQA2</accession>
<comment type="caution">
    <text evidence="2">The sequence shown here is derived from an EMBL/GenBank/DDBJ whole genome shotgun (WGS) entry which is preliminary data.</text>
</comment>
<gene>
    <name evidence="2" type="ORF">PMAYCL1PPCAC_13301</name>
</gene>
<feature type="non-terminal residue" evidence="2">
    <location>
        <position position="1"/>
    </location>
</feature>
<dbReference type="EMBL" id="BTRK01000003">
    <property type="protein sequence ID" value="GMR43106.1"/>
    <property type="molecule type" value="Genomic_DNA"/>
</dbReference>
<proteinExistence type="predicted"/>
<keyword evidence="3" id="KW-1185">Reference proteome</keyword>
<protein>
    <submittedName>
        <fullName evidence="2">Uncharacterized protein</fullName>
    </submittedName>
</protein>
<evidence type="ECO:0000313" key="3">
    <source>
        <dbReference type="Proteomes" id="UP001328107"/>
    </source>
</evidence>